<dbReference type="RefSeq" id="WP_168607427.1">
    <property type="nucleotide sequence ID" value="NZ_CP038852.1"/>
</dbReference>
<dbReference type="AlphaFoldDB" id="A0A6H1Q647"/>
<dbReference type="EMBL" id="CP038852">
    <property type="protein sequence ID" value="QIZ21569.1"/>
    <property type="molecule type" value="Genomic_DNA"/>
</dbReference>
<sequence>MSNQITTAFVQQYSNNVQMLSQQKGSLLRSAVDVETVVGKNAFFDQVGSALAVKRTTRHADTPQMDTPHARRRVSLVDYEYADLIDNQDKIRTLIDPTSSYASAAAFALGRAQDDEIIAALSGTAFTGETGSTSTALPPGQKITESGTAGLTIAKLRSAKELLDAASVDPSITRYIAVGPRQITDLLGTTEVTSSDFNSVKALANGEVNSFLGFNFIVSNRLAIASSKRTCLVWAMDGCKMAIGQDLMTRIDERSDKGYAHQVYVCQSIGATRMEEEKVVTIQAHEA</sequence>
<gene>
    <name evidence="1" type="ORF">E5R92_07215</name>
</gene>
<reference evidence="1 2" key="1">
    <citation type="journal article" date="2020" name="Nat. Microbiol.">
        <title>Lysogenic host-virus interactions in SAR11 marine bacteria.</title>
        <authorList>
            <person name="Morris R.M."/>
            <person name="Cain K.R."/>
            <person name="Hvorecny K.L."/>
            <person name="Kollman J.M."/>
        </authorList>
    </citation>
    <scope>NUCLEOTIDE SEQUENCE [LARGE SCALE GENOMIC DNA]</scope>
    <source>
        <strain evidence="1 2">NP1</strain>
    </source>
</reference>
<keyword evidence="2" id="KW-1185">Reference proteome</keyword>
<organism evidence="1 2">
    <name type="scientific">Candidatus Pelagibacter giovannonii</name>
    <dbReference type="NCBI Taxonomy" id="2563896"/>
    <lineage>
        <taxon>Bacteria</taxon>
        <taxon>Pseudomonadati</taxon>
        <taxon>Pseudomonadota</taxon>
        <taxon>Alphaproteobacteria</taxon>
        <taxon>Candidatus Pelagibacterales</taxon>
        <taxon>Candidatus Pelagibacteraceae</taxon>
        <taxon>Candidatus Pelagibacter</taxon>
    </lineage>
</organism>
<dbReference type="KEGG" id="peg:E5R92_07215"/>
<accession>A0A6H1Q647</accession>
<evidence type="ECO:0000313" key="1">
    <source>
        <dbReference type="EMBL" id="QIZ21569.1"/>
    </source>
</evidence>
<evidence type="ECO:0000313" key="2">
    <source>
        <dbReference type="Proteomes" id="UP000501094"/>
    </source>
</evidence>
<dbReference type="InterPro" id="IPR045565">
    <property type="entry name" value="Phage_capsid_2"/>
</dbReference>
<protein>
    <submittedName>
        <fullName evidence="1">Major capsid protein</fullName>
    </submittedName>
</protein>
<dbReference type="Proteomes" id="UP000501094">
    <property type="component" value="Chromosome"/>
</dbReference>
<dbReference type="Pfam" id="PF19821">
    <property type="entry name" value="Phage_capsid_2"/>
    <property type="match status" value="1"/>
</dbReference>
<proteinExistence type="predicted"/>
<name>A0A6H1Q647_9PROT</name>